<protein>
    <submittedName>
        <fullName evidence="2">3381_t:CDS:1</fullName>
    </submittedName>
</protein>
<evidence type="ECO:0000256" key="1">
    <source>
        <dbReference type="SAM" id="MobiDB-lite"/>
    </source>
</evidence>
<evidence type="ECO:0000313" key="2">
    <source>
        <dbReference type="EMBL" id="CAG8648987.1"/>
    </source>
</evidence>
<comment type="caution">
    <text evidence="2">The sequence shown here is derived from an EMBL/GenBank/DDBJ whole genome shotgun (WGS) entry which is preliminary data.</text>
</comment>
<proteinExistence type="predicted"/>
<dbReference type="EMBL" id="CAJVPV010010210">
    <property type="protein sequence ID" value="CAG8648987.1"/>
    <property type="molecule type" value="Genomic_DNA"/>
</dbReference>
<dbReference type="AlphaFoldDB" id="A0A9N9DR33"/>
<keyword evidence="3" id="KW-1185">Reference proteome</keyword>
<feature type="region of interest" description="Disordered" evidence="1">
    <location>
        <begin position="29"/>
        <end position="65"/>
    </location>
</feature>
<accession>A0A9N9DR33</accession>
<name>A0A9N9DR33_9GLOM</name>
<dbReference type="Proteomes" id="UP000789342">
    <property type="component" value="Unassembled WGS sequence"/>
</dbReference>
<sequence>MYDAQDAVHIVCYWPFIGRFFLVSSPLQNSGDSQAQNNVEGEPHAQSDQDDSSEEDNKSLWEPTSKMAEFPTALYKGNILKSDK</sequence>
<feature type="compositionally biased region" description="Polar residues" evidence="1">
    <location>
        <begin position="29"/>
        <end position="39"/>
    </location>
</feature>
<feature type="non-terminal residue" evidence="2">
    <location>
        <position position="1"/>
    </location>
</feature>
<gene>
    <name evidence="2" type="ORF">AMORRO_LOCUS9871</name>
</gene>
<organism evidence="2 3">
    <name type="scientific">Acaulospora morrowiae</name>
    <dbReference type="NCBI Taxonomy" id="94023"/>
    <lineage>
        <taxon>Eukaryota</taxon>
        <taxon>Fungi</taxon>
        <taxon>Fungi incertae sedis</taxon>
        <taxon>Mucoromycota</taxon>
        <taxon>Glomeromycotina</taxon>
        <taxon>Glomeromycetes</taxon>
        <taxon>Diversisporales</taxon>
        <taxon>Acaulosporaceae</taxon>
        <taxon>Acaulospora</taxon>
    </lineage>
</organism>
<evidence type="ECO:0000313" key="3">
    <source>
        <dbReference type="Proteomes" id="UP000789342"/>
    </source>
</evidence>
<reference evidence="2" key="1">
    <citation type="submission" date="2021-06" db="EMBL/GenBank/DDBJ databases">
        <authorList>
            <person name="Kallberg Y."/>
            <person name="Tangrot J."/>
            <person name="Rosling A."/>
        </authorList>
    </citation>
    <scope>NUCLEOTIDE SEQUENCE</scope>
    <source>
        <strain evidence="2">CL551</strain>
    </source>
</reference>